<dbReference type="Pfam" id="PF13946">
    <property type="entry name" value="DUF4214"/>
    <property type="match status" value="2"/>
</dbReference>
<dbReference type="Gene3D" id="3.90.780.10">
    <property type="entry name" value="5'-Nucleotidase, C-terminal domain"/>
    <property type="match status" value="1"/>
</dbReference>
<evidence type="ECO:0000259" key="3">
    <source>
        <dbReference type="Pfam" id="PF22494"/>
    </source>
</evidence>
<dbReference type="InterPro" id="IPR008334">
    <property type="entry name" value="5'-Nucleotdase_C"/>
</dbReference>
<dbReference type="Gene3D" id="1.10.3130.20">
    <property type="entry name" value="Phycobilisome linker domain"/>
    <property type="match status" value="1"/>
</dbReference>
<dbReference type="InterPro" id="IPR036907">
    <property type="entry name" value="5'-Nucleotdase_C_sf"/>
</dbReference>
<dbReference type="InterPro" id="IPR006179">
    <property type="entry name" value="5_nucleotidase/apyrase"/>
</dbReference>
<dbReference type="NCBIfam" id="NF038117">
    <property type="entry name" value="choice_anch_I"/>
    <property type="match status" value="1"/>
</dbReference>
<reference evidence="4 5" key="1">
    <citation type="submission" date="2024-09" db="EMBL/GenBank/DDBJ databases">
        <authorList>
            <person name="Sun Q."/>
            <person name="Mori K."/>
        </authorList>
    </citation>
    <scope>NUCLEOTIDE SEQUENCE [LARGE SCALE GENOMIC DNA]</scope>
    <source>
        <strain evidence="4 5">TBRC 5777</strain>
    </source>
</reference>
<dbReference type="SUPFAM" id="SSF75011">
    <property type="entry name" value="3-carboxy-cis,cis-mucoante lactonizing enzyme"/>
    <property type="match status" value="1"/>
</dbReference>
<dbReference type="Pfam" id="PF22494">
    <property type="entry name" value="choice_anch_I"/>
    <property type="match status" value="1"/>
</dbReference>
<feature type="domain" description="DUF4214" evidence="2">
    <location>
        <begin position="1446"/>
        <end position="1510"/>
    </location>
</feature>
<comment type="caution">
    <text evidence="4">The sequence shown here is derived from an EMBL/GenBank/DDBJ whole genome shotgun (WGS) entry which is preliminary data.</text>
</comment>
<dbReference type="Proteomes" id="UP001589865">
    <property type="component" value="Unassembled WGS sequence"/>
</dbReference>
<dbReference type="PANTHER" id="PTHR46928">
    <property type="entry name" value="MESENCHYME-SPECIFIC CELL SURFACE GLYCOPROTEIN"/>
    <property type="match status" value="1"/>
</dbReference>
<dbReference type="Gene3D" id="2.130.10.10">
    <property type="entry name" value="YVTN repeat-like/Quinoprotein amine dehydrogenase"/>
    <property type="match status" value="1"/>
</dbReference>
<dbReference type="EMBL" id="JBHLUN010000001">
    <property type="protein sequence ID" value="MFC0406669.1"/>
    <property type="molecule type" value="Genomic_DNA"/>
</dbReference>
<dbReference type="InterPro" id="IPR025282">
    <property type="entry name" value="DUF4214"/>
</dbReference>
<dbReference type="InterPro" id="IPR055188">
    <property type="entry name" value="Choice_anch_I"/>
</dbReference>
<dbReference type="RefSeq" id="WP_377042343.1">
    <property type="nucleotide sequence ID" value="NZ_JBHLUN010000001.1"/>
</dbReference>
<keyword evidence="5" id="KW-1185">Reference proteome</keyword>
<dbReference type="InterPro" id="IPR015943">
    <property type="entry name" value="WD40/YVTN_repeat-like_dom_sf"/>
</dbReference>
<accession>A0ABV6JLT6</accession>
<dbReference type="InterPro" id="IPR038255">
    <property type="entry name" value="PBS_linker_sf"/>
</dbReference>
<feature type="domain" description="Choice-of-anchor I" evidence="3">
    <location>
        <begin position="20"/>
        <end position="473"/>
    </location>
</feature>
<name>A0ABV6JLT6_9PROT</name>
<dbReference type="PANTHER" id="PTHR46928:SF1">
    <property type="entry name" value="MESENCHYME-SPECIFIC CELL SURFACE GLYCOPROTEIN"/>
    <property type="match status" value="1"/>
</dbReference>
<evidence type="ECO:0000259" key="1">
    <source>
        <dbReference type="Pfam" id="PF02872"/>
    </source>
</evidence>
<evidence type="ECO:0000313" key="5">
    <source>
        <dbReference type="Proteomes" id="UP001589865"/>
    </source>
</evidence>
<evidence type="ECO:0000313" key="4">
    <source>
        <dbReference type="EMBL" id="MFC0406669.1"/>
    </source>
</evidence>
<sequence>MAGLTASSLWSFNNSSAAGAVAGGAEVVEYDATRQIVLSLGPNGVDVLQASDGALRFSLPKSDLGTLGSGNSVAVSGNIVAVTYDGPEPATNGTVAFYELDAAGTSATLLRTVTVGAVPDNVVFTADGTQVLVAIEGEPAPDYTADPVGGVAVIDVATGVASFAGFGSFDTAALVASGVRITGPEGTTAATDIEPEYIALSADGTKAYVTLQENNAIGVLDLTAKGGPAFTAVLPLGTKDFSLEGNGFDASDRDGGVNIANWPVSGLYMPDGIATFQQDGVTYLVTANEGDTREWGDYVDSARLSTLTLDPTIFPDAAALQADDALGRLNVSTVDGDTDGDGDIDVITTFGARSISIWEVTDTGLVQTYDSGDLIERTLAADYPELLDDSRSDNKGPEPEGITLGTVNGQLYAFAGLERSNAIMAFRIDGPADVSYAGTIANEGDVAPEVFTFVPAEESTSGSAELLIGNETSGNTRAVALNEETSDGSYTLQILHGSDFEAGLLAVDRAKNFAAIVDKLEDEVPNSITLSSGDNFIPGPFIAAGTDPTVRAALIDAYAHILGVPAEQLSGLTLAAARADIAILNAIGVQASTIGNHDLDLGTNAFADAIDFIKGTGTTSTSVTNIGALFPFLSADLDFSGDAALQGLYTTELRDAASYGATAADLASPTALAALATDQQIAPWSVIEEGGQKIGILGVTTQLEASLTSVGSVTVKDPAGDGGVDNTDELAAVLQPYVDQMIAQGLNKIILLSHLQQYQLELDLATKLTGVDVIVAGGSHQIFADGDDVLANGDTAAQTYPVVRTGADGNPVVVVNTGNEYSYVGRLNVTFDANGVIQTDAIDPALNGPIATTDANVAALWGSEDPFAEGTRGGTVAELTDAIGTVIESKDGNVFGYSDVYLNGLRNSVRTEETNLGNLTADAFLYAGRLVDGSVTVALHNGGGIRAEIGSYASDATATPLPPAANPDAGKALGGVSQLDIENSLRFNNNLSLVTVTAAELKQLLEWNAALYNPGTTPGGFDQYGGLAYSFDPAGTAQVLSTTDGSVVTAGSRVANAAILDDDGSVADVLIQDGVLVGDADRTIRIATFDFITTGGDNNPLKFYAEDRVDLLNSETLAAAGTELGITGPAAGSEQWALAAYMRAKYADQDYAFAQADTAQSGDTRIQNLAVQTDSVFQAAQTAFEGGSTLTGTTGSDLLQGGTGNDIFLVSTGRDTVVDTGGQDTLVFTALGRADGGLTKAIGGGVNAFTWVDSGGDSNTTHWSGVETVRFADGELQFDAQDTGVKVALLYQALLDREAGALDLALSMNYLRAGGTLEDLAVSVANSDEAAAATSTLSNGDFVRHLYADAVLGREVDADGEAYWTGLLDAGTSTRAQVALTIISSAEAAADPTGLATQGVLVGNLQALEVGHAYQAVLGRGAEAGGLDFWSSQLEKGVAEADLVRAFANSVEFHTRYDGTTDENFVTALYESHFDRQADAAGAQYWTDALGAGLSRAEVEVAFYSSAETTQVLTGLAQQGLDLI</sequence>
<dbReference type="SUPFAM" id="SSF56300">
    <property type="entry name" value="Metallo-dependent phosphatases"/>
    <property type="match status" value="1"/>
</dbReference>
<dbReference type="InterPro" id="IPR029052">
    <property type="entry name" value="Metallo-depent_PP-like"/>
</dbReference>
<gene>
    <name evidence="4" type="ORF">ACFFGY_00315</name>
</gene>
<proteinExistence type="predicted"/>
<dbReference type="PRINTS" id="PR01607">
    <property type="entry name" value="APYRASEFAMLY"/>
</dbReference>
<feature type="domain" description="DUF4214" evidence="2">
    <location>
        <begin position="1322"/>
        <end position="1390"/>
    </location>
</feature>
<organism evidence="4 5">
    <name type="scientific">Roseomonas elaeocarpi</name>
    <dbReference type="NCBI Taxonomy" id="907779"/>
    <lineage>
        <taxon>Bacteria</taxon>
        <taxon>Pseudomonadati</taxon>
        <taxon>Pseudomonadota</taxon>
        <taxon>Alphaproteobacteria</taxon>
        <taxon>Acetobacterales</taxon>
        <taxon>Roseomonadaceae</taxon>
        <taxon>Roseomonas</taxon>
    </lineage>
</organism>
<dbReference type="Pfam" id="PF02872">
    <property type="entry name" value="5_nucleotid_C"/>
    <property type="match status" value="1"/>
</dbReference>
<protein>
    <submittedName>
        <fullName evidence="4">Choice-of-anchor I family protein</fullName>
    </submittedName>
</protein>
<dbReference type="SUPFAM" id="SSF55816">
    <property type="entry name" value="5'-nucleotidase (syn. UDP-sugar hydrolase), C-terminal domain"/>
    <property type="match status" value="1"/>
</dbReference>
<dbReference type="Gene3D" id="3.60.21.10">
    <property type="match status" value="1"/>
</dbReference>
<feature type="domain" description="5'-Nucleotidase C-terminal" evidence="1">
    <location>
        <begin position="897"/>
        <end position="1098"/>
    </location>
</feature>
<dbReference type="InterPro" id="IPR052956">
    <property type="entry name" value="Mesenchyme-surface_protein"/>
</dbReference>
<evidence type="ECO:0000259" key="2">
    <source>
        <dbReference type="Pfam" id="PF13946"/>
    </source>
</evidence>